<dbReference type="GO" id="GO:0043190">
    <property type="term" value="C:ATP-binding cassette (ABC) transporter complex"/>
    <property type="evidence" value="ECO:0007669"/>
    <property type="project" value="TreeGrafter"/>
</dbReference>
<dbReference type="RefSeq" id="WP_010526759.1">
    <property type="nucleotide sequence ID" value="NZ_AFSL01000016.1"/>
</dbReference>
<dbReference type="Proteomes" id="UP000181976">
    <property type="component" value="Unassembled WGS sequence"/>
</dbReference>
<evidence type="ECO:0000313" key="10">
    <source>
        <dbReference type="Proteomes" id="UP000181976"/>
    </source>
</evidence>
<feature type="transmembrane region" description="Helical" evidence="7">
    <location>
        <begin position="246"/>
        <end position="263"/>
    </location>
</feature>
<feature type="transmembrane region" description="Helical" evidence="7">
    <location>
        <begin position="215"/>
        <end position="234"/>
    </location>
</feature>
<dbReference type="GO" id="GO:0031460">
    <property type="term" value="P:glycine betaine transport"/>
    <property type="evidence" value="ECO:0007669"/>
    <property type="project" value="TreeGrafter"/>
</dbReference>
<keyword evidence="3" id="KW-1003">Cell membrane</keyword>
<evidence type="ECO:0000313" key="9">
    <source>
        <dbReference type="EMBL" id="SFD97823.1"/>
    </source>
</evidence>
<evidence type="ECO:0000256" key="3">
    <source>
        <dbReference type="ARBA" id="ARBA00022475"/>
    </source>
</evidence>
<feature type="transmembrane region" description="Helical" evidence="7">
    <location>
        <begin position="69"/>
        <end position="86"/>
    </location>
</feature>
<evidence type="ECO:0000256" key="1">
    <source>
        <dbReference type="ARBA" id="ARBA00004651"/>
    </source>
</evidence>
<feature type="transmembrane region" description="Helical" evidence="7">
    <location>
        <begin position="92"/>
        <end position="114"/>
    </location>
</feature>
<dbReference type="PROSITE" id="PS50928">
    <property type="entry name" value="ABC_TM1"/>
    <property type="match status" value="1"/>
</dbReference>
<dbReference type="PANTHER" id="PTHR47737">
    <property type="entry name" value="GLYCINE BETAINE/PROLINE BETAINE TRANSPORT SYSTEM PERMEASE PROTEIN PROW"/>
    <property type="match status" value="1"/>
</dbReference>
<feature type="domain" description="ABC transmembrane type-1" evidence="8">
    <location>
        <begin position="88"/>
        <end position="267"/>
    </location>
</feature>
<dbReference type="FunCoup" id="A0A1I1WWI6">
    <property type="interactions" value="54"/>
</dbReference>
<evidence type="ECO:0000256" key="7">
    <source>
        <dbReference type="RuleBase" id="RU363032"/>
    </source>
</evidence>
<dbReference type="Gene3D" id="1.10.3720.10">
    <property type="entry name" value="MetI-like"/>
    <property type="match status" value="1"/>
</dbReference>
<keyword evidence="6 7" id="KW-0472">Membrane</keyword>
<name>A0A1I1WWI6_9BACT</name>
<organism evidence="9 10">
    <name type="scientific">Thermophagus xiamenensis</name>
    <dbReference type="NCBI Taxonomy" id="385682"/>
    <lineage>
        <taxon>Bacteria</taxon>
        <taxon>Pseudomonadati</taxon>
        <taxon>Bacteroidota</taxon>
        <taxon>Bacteroidia</taxon>
        <taxon>Marinilabiliales</taxon>
        <taxon>Marinilabiliaceae</taxon>
        <taxon>Thermophagus</taxon>
    </lineage>
</organism>
<evidence type="ECO:0000259" key="8">
    <source>
        <dbReference type="PROSITE" id="PS50928"/>
    </source>
</evidence>
<protein>
    <submittedName>
        <fullName evidence="9">Glycine betaine/proline transport system permease protein</fullName>
    </submittedName>
</protein>
<keyword evidence="2 7" id="KW-0813">Transport</keyword>
<feature type="transmembrane region" description="Helical" evidence="7">
    <location>
        <begin position="42"/>
        <end position="62"/>
    </location>
</feature>
<dbReference type="InParanoid" id="A0A1I1WWI6"/>
<dbReference type="FunFam" id="1.10.3720.10:FF:000001">
    <property type="entry name" value="Glycine betaine ABC transporter, permease"/>
    <property type="match status" value="1"/>
</dbReference>
<feature type="transmembrane region" description="Helical" evidence="7">
    <location>
        <begin position="135"/>
        <end position="162"/>
    </location>
</feature>
<dbReference type="EMBL" id="FONA01000005">
    <property type="protein sequence ID" value="SFD97823.1"/>
    <property type="molecule type" value="Genomic_DNA"/>
</dbReference>
<keyword evidence="4 7" id="KW-0812">Transmembrane</keyword>
<dbReference type="GO" id="GO:0015871">
    <property type="term" value="P:choline transport"/>
    <property type="evidence" value="ECO:0007669"/>
    <property type="project" value="TreeGrafter"/>
</dbReference>
<keyword evidence="10" id="KW-1185">Reference proteome</keyword>
<keyword evidence="5 7" id="KW-1133">Transmembrane helix</keyword>
<dbReference type="GO" id="GO:0005275">
    <property type="term" value="F:amine transmembrane transporter activity"/>
    <property type="evidence" value="ECO:0007669"/>
    <property type="project" value="TreeGrafter"/>
</dbReference>
<evidence type="ECO:0000256" key="5">
    <source>
        <dbReference type="ARBA" id="ARBA00022989"/>
    </source>
</evidence>
<dbReference type="PANTHER" id="PTHR47737:SF1">
    <property type="entry name" value="GLYCINE BETAINE_PROLINE BETAINE TRANSPORT SYSTEM PERMEASE PROTEIN PROW"/>
    <property type="match status" value="1"/>
</dbReference>
<dbReference type="InterPro" id="IPR035906">
    <property type="entry name" value="MetI-like_sf"/>
</dbReference>
<gene>
    <name evidence="9" type="ORF">SAMN05444380_1052</name>
</gene>
<evidence type="ECO:0000256" key="2">
    <source>
        <dbReference type="ARBA" id="ARBA00022448"/>
    </source>
</evidence>
<reference evidence="9 10" key="1">
    <citation type="submission" date="2016-10" db="EMBL/GenBank/DDBJ databases">
        <authorList>
            <person name="de Groot N.N."/>
        </authorList>
    </citation>
    <scope>NUCLEOTIDE SEQUENCE [LARGE SCALE GENOMIC DNA]</scope>
    <source>
        <strain evidence="9 10">DSM 19012</strain>
    </source>
</reference>
<comment type="subcellular location">
    <subcellularLocation>
        <location evidence="1 7">Cell membrane</location>
        <topology evidence="1 7">Multi-pass membrane protein</topology>
    </subcellularLocation>
</comment>
<comment type="similarity">
    <text evidence="7">Belongs to the binding-protein-dependent transport system permease family.</text>
</comment>
<dbReference type="eggNOG" id="COG4176">
    <property type="taxonomic scope" value="Bacteria"/>
</dbReference>
<dbReference type="GO" id="GO:0015226">
    <property type="term" value="F:carnitine transmembrane transporter activity"/>
    <property type="evidence" value="ECO:0007669"/>
    <property type="project" value="TreeGrafter"/>
</dbReference>
<dbReference type="InterPro" id="IPR000515">
    <property type="entry name" value="MetI-like"/>
</dbReference>
<accession>A0A1I1WWI6</accession>
<proteinExistence type="inferred from homology"/>
<evidence type="ECO:0000256" key="6">
    <source>
        <dbReference type="ARBA" id="ARBA00023136"/>
    </source>
</evidence>
<dbReference type="STRING" id="385682.SAMN05444380_1052"/>
<dbReference type="Pfam" id="PF00528">
    <property type="entry name" value="BPD_transp_1"/>
    <property type="match status" value="1"/>
</dbReference>
<dbReference type="AlphaFoldDB" id="A0A1I1WWI6"/>
<dbReference type="SUPFAM" id="SSF161098">
    <property type="entry name" value="MetI-like"/>
    <property type="match status" value="1"/>
</dbReference>
<sequence length="292" mass="31943">MEKILDIGKYIEYAVNWLTENFDGLFDFIKNVGNGFIEGLEWLMLGIPFYIFIVLLTILAYFKVGRGGAIFTALGLTLIYLLGFWVETVETLALIFVSTFIALVQAIPIGIWAAKNANVNKVVRPILDFMQTMPAFVYLIPAVLFFSIGKLPGAFATVIFAMPPAVRLTTLGIQQVPRDVVEAARAFGATGRQILFKIELPLATKTIFTGVNQTIMMALSMVVIAGMIAAGGLGEKVLEGINNLDIGLGFESGLAVVILAIILDRITQAFSQKNDNKALKKLKSIFNKKQKA</sequence>
<evidence type="ECO:0000256" key="4">
    <source>
        <dbReference type="ARBA" id="ARBA00022692"/>
    </source>
</evidence>
<dbReference type="CDD" id="cd06261">
    <property type="entry name" value="TM_PBP2"/>
    <property type="match status" value="1"/>
</dbReference>